<sequence>MDKLSTKKRGFATGLLAMLLTLMIAVPATL</sequence>
<name>J9FUT4_9ZZZZ</name>
<comment type="caution">
    <text evidence="1">The sequence shown here is derived from an EMBL/GenBank/DDBJ whole genome shotgun (WGS) entry which is preliminary data.</text>
</comment>
<evidence type="ECO:0000313" key="1">
    <source>
        <dbReference type="EMBL" id="EJW91099.1"/>
    </source>
</evidence>
<feature type="non-terminal residue" evidence="1">
    <location>
        <position position="30"/>
    </location>
</feature>
<organism evidence="1">
    <name type="scientific">gut metagenome</name>
    <dbReference type="NCBI Taxonomy" id="749906"/>
    <lineage>
        <taxon>unclassified sequences</taxon>
        <taxon>metagenomes</taxon>
        <taxon>organismal metagenomes</taxon>
    </lineage>
</organism>
<dbReference type="AlphaFoldDB" id="J9FUT4"/>
<dbReference type="EMBL" id="AMCI01008397">
    <property type="protein sequence ID" value="EJW91099.1"/>
    <property type="molecule type" value="Genomic_DNA"/>
</dbReference>
<gene>
    <name evidence="1" type="ORF">EVA_20794</name>
</gene>
<protein>
    <submittedName>
        <fullName evidence="1">Uncharacterized protein</fullName>
    </submittedName>
</protein>
<accession>J9FUT4</accession>
<reference evidence="1" key="1">
    <citation type="journal article" date="2012" name="PLoS ONE">
        <title>Gene sets for utilization of primary and secondary nutrition supplies in the distal gut of endangered iberian lynx.</title>
        <authorList>
            <person name="Alcaide M."/>
            <person name="Messina E."/>
            <person name="Richter M."/>
            <person name="Bargiela R."/>
            <person name="Peplies J."/>
            <person name="Huws S.A."/>
            <person name="Newbold C.J."/>
            <person name="Golyshin P.N."/>
            <person name="Simon M.A."/>
            <person name="Lopez G."/>
            <person name="Yakimov M.M."/>
            <person name="Ferrer M."/>
        </authorList>
    </citation>
    <scope>NUCLEOTIDE SEQUENCE</scope>
</reference>
<proteinExistence type="predicted"/>